<dbReference type="PANTHER" id="PTHR32071">
    <property type="entry name" value="TRANSCRIPTIONAL REGULATORY PROTEIN"/>
    <property type="match status" value="1"/>
</dbReference>
<dbReference type="NCBIfam" id="TIGR00254">
    <property type="entry name" value="GGDEF"/>
    <property type="match status" value="1"/>
</dbReference>
<dbReference type="InterPro" id="IPR025944">
    <property type="entry name" value="Sigma_54_int_dom_CS"/>
</dbReference>
<dbReference type="SUPFAM" id="SSF52540">
    <property type="entry name" value="P-loop containing nucleoside triphosphate hydrolases"/>
    <property type="match status" value="1"/>
</dbReference>
<evidence type="ECO:0000256" key="4">
    <source>
        <dbReference type="ARBA" id="ARBA00023163"/>
    </source>
</evidence>
<dbReference type="PROSITE" id="PS00675">
    <property type="entry name" value="SIGMA54_INTERACT_1"/>
    <property type="match status" value="1"/>
</dbReference>
<dbReference type="PROSITE" id="PS00688">
    <property type="entry name" value="SIGMA54_INTERACT_3"/>
    <property type="match status" value="1"/>
</dbReference>
<evidence type="ECO:0000256" key="5">
    <source>
        <dbReference type="SAM" id="Coils"/>
    </source>
</evidence>
<evidence type="ECO:0000259" key="7">
    <source>
        <dbReference type="PROSITE" id="PS50887"/>
    </source>
</evidence>
<dbReference type="InterPro" id="IPR003593">
    <property type="entry name" value="AAA+_ATPase"/>
</dbReference>
<dbReference type="InterPro" id="IPR058031">
    <property type="entry name" value="AAA_lid_NorR"/>
</dbReference>
<reference evidence="9" key="1">
    <citation type="submission" date="2018-08" db="EMBL/GenBank/DDBJ databases">
        <authorList>
            <person name="Zhang J."/>
            <person name="Du Z.-J."/>
        </authorList>
    </citation>
    <scope>NUCLEOTIDE SEQUENCE [LARGE SCALE GENOMIC DNA]</scope>
    <source>
        <strain evidence="9">KCTC 52655</strain>
    </source>
</reference>
<evidence type="ECO:0000256" key="2">
    <source>
        <dbReference type="ARBA" id="ARBA00022840"/>
    </source>
</evidence>
<gene>
    <name evidence="8" type="ORF">DXV75_02295</name>
</gene>
<dbReference type="InterPro" id="IPR025662">
    <property type="entry name" value="Sigma_54_int_dom_ATP-bd_1"/>
</dbReference>
<dbReference type="PROSITE" id="PS50887">
    <property type="entry name" value="GGDEF"/>
    <property type="match status" value="1"/>
</dbReference>
<evidence type="ECO:0000256" key="1">
    <source>
        <dbReference type="ARBA" id="ARBA00022741"/>
    </source>
</evidence>
<dbReference type="InterPro" id="IPR029787">
    <property type="entry name" value="Nucleotide_cyclase"/>
</dbReference>
<dbReference type="Pfam" id="PF00158">
    <property type="entry name" value="Sigma54_activat"/>
    <property type="match status" value="1"/>
</dbReference>
<feature type="domain" description="Sigma-54 factor interaction" evidence="6">
    <location>
        <begin position="483"/>
        <end position="712"/>
    </location>
</feature>
<dbReference type="InterPro" id="IPR027417">
    <property type="entry name" value="P-loop_NTPase"/>
</dbReference>
<dbReference type="InterPro" id="IPR000160">
    <property type="entry name" value="GGDEF_dom"/>
</dbReference>
<accession>A0A3D8MEX0</accession>
<keyword evidence="9" id="KW-1185">Reference proteome</keyword>
<sequence length="939" mass="105984">MRVESLLYKAEEYYVSPCKNYRFYRCQDNLLLVEIGQQAPPRPNLVKAEEYPHSRRQTPAQHTSSRPCWLCLTFDGPPPGWLLSGIDHPEFAHQRQNFLRLLDTHTQLLRLMVSHNSLLSDPLTQLNSRVVLQSELGLLCEHHSVGLIMIHCRDFHSINQKFGHAAGDRVITEISAQLKRVTRNEDLLCRFGGALFGVGLPVNHADETEQVARKLQDSLQSQQYLDNAVSLCFSTGLATLMFDESIKSSSEKAGILISRADQALKAAQQQSEPSITSWKSGHFSLEATQFGYLGGIFTADTVTDYRNMLLLWDISSIIADENDFQALLQQVIHRLAQTFDFHIAGLYTPSQHPDSLLLYEINNNDEAVPFAAEHAHHHAILESLTSNLTQSQQIAEFEDNDVIAVLIPLSMETEDFFYFRAHPNRFSVTQDTKVLLCGLTRQMGKALRRARLEAQFNKQLVTQKERLQTELEELKENIKSSLMVFRSESMHHLMRQAKRAALTDTTVLILGESGTGKERLMHAIHKFSPRREKPFVIVDCGSIPETLIESELFGHAKGAFTGAQKSSRGKFQEADGGVLALDEIGELPLAMQTKLLRFVQEKHFTPVGSHEYIRVDVKIIAVTNRDLMHEVQQGRFRKDLYYRLNVVTLHSPPLRERKEDIPLLARHFLNRYAKQYDNENKFLSEQALAKMQQYDWPGNIRELENRLMQAALLTDTQEIRWQDLNLDPQTAATLPSNSDNPALFTSTNHFPPPIPSTGKTQEIQQAPCDVAAGFSLPEADSQACLTKVSEALKEVLQQIQSSAVFFHSPVGIWLEDEILQQTFVQQQGNVKATAIQLHMSQSTARRRIDKIGQNGSDRPPAWAEVQKALAPIAQGKCIIDGCLDTLKLCLLQQLLASNPSSMSLAAEILGVSEPTLYKWKKKLTHRQQNNPVFTAKALN</sequence>
<keyword evidence="1" id="KW-0547">Nucleotide-binding</keyword>
<dbReference type="GO" id="GO:0006355">
    <property type="term" value="P:regulation of DNA-templated transcription"/>
    <property type="evidence" value="ECO:0007669"/>
    <property type="project" value="InterPro"/>
</dbReference>
<dbReference type="FunFam" id="3.40.50.300:FF:000006">
    <property type="entry name" value="DNA-binding transcriptional regulator NtrC"/>
    <property type="match status" value="1"/>
</dbReference>
<evidence type="ECO:0000256" key="3">
    <source>
        <dbReference type="ARBA" id="ARBA00023015"/>
    </source>
</evidence>
<evidence type="ECO:0000313" key="8">
    <source>
        <dbReference type="EMBL" id="RDV29302.1"/>
    </source>
</evidence>
<keyword evidence="5" id="KW-0175">Coiled coil</keyword>
<name>A0A3D8MEX0_9ALTE</name>
<proteinExistence type="predicted"/>
<dbReference type="CDD" id="cd01949">
    <property type="entry name" value="GGDEF"/>
    <property type="match status" value="1"/>
</dbReference>
<organism evidence="8 9">
    <name type="scientific">Alteromonas aestuariivivens</name>
    <dbReference type="NCBI Taxonomy" id="1938339"/>
    <lineage>
        <taxon>Bacteria</taxon>
        <taxon>Pseudomonadati</taxon>
        <taxon>Pseudomonadota</taxon>
        <taxon>Gammaproteobacteria</taxon>
        <taxon>Alteromonadales</taxon>
        <taxon>Alteromonadaceae</taxon>
        <taxon>Alteromonas/Salinimonas group</taxon>
        <taxon>Alteromonas</taxon>
    </lineage>
</organism>
<feature type="coiled-coil region" evidence="5">
    <location>
        <begin position="457"/>
        <end position="484"/>
    </location>
</feature>
<feature type="domain" description="GGDEF" evidence="7">
    <location>
        <begin position="143"/>
        <end position="280"/>
    </location>
</feature>
<dbReference type="Proteomes" id="UP000256561">
    <property type="component" value="Unassembled WGS sequence"/>
</dbReference>
<dbReference type="Pfam" id="PF00990">
    <property type="entry name" value="GGDEF"/>
    <property type="match status" value="1"/>
</dbReference>
<keyword evidence="4" id="KW-0804">Transcription</keyword>
<dbReference type="InterPro" id="IPR002078">
    <property type="entry name" value="Sigma_54_int"/>
</dbReference>
<dbReference type="Gene3D" id="3.30.70.270">
    <property type="match status" value="1"/>
</dbReference>
<dbReference type="Gene3D" id="3.40.50.300">
    <property type="entry name" value="P-loop containing nucleotide triphosphate hydrolases"/>
    <property type="match status" value="1"/>
</dbReference>
<protein>
    <submittedName>
        <fullName evidence="8">Diguanylate cyclase</fullName>
    </submittedName>
</protein>
<dbReference type="InterPro" id="IPR043128">
    <property type="entry name" value="Rev_trsase/Diguanyl_cyclase"/>
</dbReference>
<evidence type="ECO:0000259" key="6">
    <source>
        <dbReference type="PROSITE" id="PS50045"/>
    </source>
</evidence>
<dbReference type="SUPFAM" id="SSF55781">
    <property type="entry name" value="GAF domain-like"/>
    <property type="match status" value="1"/>
</dbReference>
<comment type="caution">
    <text evidence="8">The sequence shown here is derived from an EMBL/GenBank/DDBJ whole genome shotgun (WGS) entry which is preliminary data.</text>
</comment>
<keyword evidence="2" id="KW-0067">ATP-binding</keyword>
<dbReference type="Pfam" id="PF25601">
    <property type="entry name" value="AAA_lid_14"/>
    <property type="match status" value="1"/>
</dbReference>
<dbReference type="PROSITE" id="PS50045">
    <property type="entry name" value="SIGMA54_INTERACT_4"/>
    <property type="match status" value="1"/>
</dbReference>
<dbReference type="AlphaFoldDB" id="A0A3D8MEX0"/>
<evidence type="ECO:0000313" key="9">
    <source>
        <dbReference type="Proteomes" id="UP000256561"/>
    </source>
</evidence>
<dbReference type="SMART" id="SM00382">
    <property type="entry name" value="AAA"/>
    <property type="match status" value="1"/>
</dbReference>
<dbReference type="GO" id="GO:0005524">
    <property type="term" value="F:ATP binding"/>
    <property type="evidence" value="ECO:0007669"/>
    <property type="project" value="UniProtKB-KW"/>
</dbReference>
<dbReference type="Gene3D" id="1.10.8.60">
    <property type="match status" value="1"/>
</dbReference>
<keyword evidence="3" id="KW-0805">Transcription regulation</keyword>
<dbReference type="SMART" id="SM00267">
    <property type="entry name" value="GGDEF"/>
    <property type="match status" value="1"/>
</dbReference>
<dbReference type="EMBL" id="QRHA01000001">
    <property type="protein sequence ID" value="RDV29302.1"/>
    <property type="molecule type" value="Genomic_DNA"/>
</dbReference>
<dbReference type="SUPFAM" id="SSF55073">
    <property type="entry name" value="Nucleotide cyclase"/>
    <property type="match status" value="1"/>
</dbReference>
<dbReference type="CDD" id="cd00009">
    <property type="entry name" value="AAA"/>
    <property type="match status" value="1"/>
</dbReference>